<reference evidence="2" key="1">
    <citation type="submission" date="2018-11" db="EMBL/GenBank/DDBJ databases">
        <authorList>
            <consortium name="Pathogen Informatics"/>
        </authorList>
    </citation>
    <scope>NUCLEOTIDE SEQUENCE</scope>
</reference>
<sequence length="92" mass="10418">MFVTSMRLKRRYKVGQSGPQSSVSGRTTPPFILLESKDVQIQQSLLHHFVRQSVSTSIPFRVRPLLAIKADQHKHNETSTQSRKVSTELSKG</sequence>
<name>A0A448XN81_9PLAT</name>
<organism evidence="2 3">
    <name type="scientific">Protopolystoma xenopodis</name>
    <dbReference type="NCBI Taxonomy" id="117903"/>
    <lineage>
        <taxon>Eukaryota</taxon>
        <taxon>Metazoa</taxon>
        <taxon>Spiralia</taxon>
        <taxon>Lophotrochozoa</taxon>
        <taxon>Platyhelminthes</taxon>
        <taxon>Monogenea</taxon>
        <taxon>Polyopisthocotylea</taxon>
        <taxon>Polystomatidea</taxon>
        <taxon>Polystomatidae</taxon>
        <taxon>Protopolystoma</taxon>
    </lineage>
</organism>
<feature type="region of interest" description="Disordered" evidence="1">
    <location>
        <begin position="71"/>
        <end position="92"/>
    </location>
</feature>
<dbReference type="EMBL" id="CAAALY010266499">
    <property type="protein sequence ID" value="VEL40796.1"/>
    <property type="molecule type" value="Genomic_DNA"/>
</dbReference>
<evidence type="ECO:0000313" key="3">
    <source>
        <dbReference type="Proteomes" id="UP000784294"/>
    </source>
</evidence>
<accession>A0A448XN81</accession>
<comment type="caution">
    <text evidence="2">The sequence shown here is derived from an EMBL/GenBank/DDBJ whole genome shotgun (WGS) entry which is preliminary data.</text>
</comment>
<evidence type="ECO:0000256" key="1">
    <source>
        <dbReference type="SAM" id="MobiDB-lite"/>
    </source>
</evidence>
<gene>
    <name evidence="2" type="ORF">PXEA_LOCUS34236</name>
</gene>
<dbReference type="Proteomes" id="UP000784294">
    <property type="component" value="Unassembled WGS sequence"/>
</dbReference>
<dbReference type="AlphaFoldDB" id="A0A448XN81"/>
<feature type="compositionally biased region" description="Polar residues" evidence="1">
    <location>
        <begin position="78"/>
        <end position="92"/>
    </location>
</feature>
<keyword evidence="3" id="KW-1185">Reference proteome</keyword>
<proteinExistence type="predicted"/>
<evidence type="ECO:0000313" key="2">
    <source>
        <dbReference type="EMBL" id="VEL40796.1"/>
    </source>
</evidence>
<protein>
    <submittedName>
        <fullName evidence="2">Uncharacterized protein</fullName>
    </submittedName>
</protein>